<evidence type="ECO:0000313" key="2">
    <source>
        <dbReference type="Proteomes" id="UP000006048"/>
    </source>
</evidence>
<dbReference type="AlphaFoldDB" id="I4B381"/>
<dbReference type="OrthoDB" id="9807606at2"/>
<dbReference type="InterPro" id="IPR029045">
    <property type="entry name" value="ClpP/crotonase-like_dom_sf"/>
</dbReference>
<dbReference type="KEGG" id="tpx:Turpa_1089"/>
<accession>I4B381</accession>
<dbReference type="RefSeq" id="WP_014802255.1">
    <property type="nucleotide sequence ID" value="NC_018020.1"/>
</dbReference>
<dbReference type="HOGENOM" id="CLU_009834_7_5_12"/>
<organism evidence="1 2">
    <name type="scientific">Turneriella parva (strain ATCC BAA-1111 / DSM 21527 / NCTC 11395 / H)</name>
    <name type="common">Leptospira parva</name>
    <dbReference type="NCBI Taxonomy" id="869212"/>
    <lineage>
        <taxon>Bacteria</taxon>
        <taxon>Pseudomonadati</taxon>
        <taxon>Spirochaetota</taxon>
        <taxon>Spirochaetia</taxon>
        <taxon>Leptospirales</taxon>
        <taxon>Leptospiraceae</taxon>
        <taxon>Turneriella</taxon>
    </lineage>
</organism>
<dbReference type="EMBL" id="CP002959">
    <property type="protein sequence ID" value="AFM11738.1"/>
    <property type="molecule type" value="Genomic_DNA"/>
</dbReference>
<reference evidence="1 2" key="1">
    <citation type="submission" date="2012-06" db="EMBL/GenBank/DDBJ databases">
        <title>The complete chromosome of genome of Turneriella parva DSM 21527.</title>
        <authorList>
            <consortium name="US DOE Joint Genome Institute (JGI-PGF)"/>
            <person name="Lucas S."/>
            <person name="Han J."/>
            <person name="Lapidus A."/>
            <person name="Bruce D."/>
            <person name="Goodwin L."/>
            <person name="Pitluck S."/>
            <person name="Peters L."/>
            <person name="Kyrpides N."/>
            <person name="Mavromatis K."/>
            <person name="Ivanova N."/>
            <person name="Mikhailova N."/>
            <person name="Chertkov O."/>
            <person name="Detter J.C."/>
            <person name="Tapia R."/>
            <person name="Han C."/>
            <person name="Land M."/>
            <person name="Hauser L."/>
            <person name="Markowitz V."/>
            <person name="Cheng J.-F."/>
            <person name="Hugenholtz P."/>
            <person name="Woyke T."/>
            <person name="Wu D."/>
            <person name="Gronow S."/>
            <person name="Wellnitz S."/>
            <person name="Brambilla E."/>
            <person name="Klenk H.-P."/>
            <person name="Eisen J.A."/>
        </authorList>
    </citation>
    <scope>NUCLEOTIDE SEQUENCE [LARGE SCALE GENOMIC DNA]</scope>
    <source>
        <strain evidence="2">ATCC BAA-1111 / DSM 21527 / NCTC 11395 / H</strain>
    </source>
</reference>
<dbReference type="SUPFAM" id="SSF52096">
    <property type="entry name" value="ClpP/crotonase"/>
    <property type="match status" value="1"/>
</dbReference>
<proteinExistence type="predicted"/>
<dbReference type="STRING" id="869212.Turpa_1089"/>
<gene>
    <name evidence="1" type="ordered locus">Turpa_1089</name>
</gene>
<keyword evidence="2" id="KW-1185">Reference proteome</keyword>
<dbReference type="Proteomes" id="UP000006048">
    <property type="component" value="Chromosome"/>
</dbReference>
<protein>
    <submittedName>
        <fullName evidence="1">Enoyl-CoA hydratase/isomerase</fullName>
    </submittedName>
</protein>
<dbReference type="Gene3D" id="3.90.226.10">
    <property type="entry name" value="2-enoyl-CoA Hydratase, Chain A, domain 1"/>
    <property type="match status" value="1"/>
</dbReference>
<sequence length="269" mass="30442">MLKKSDITTARFAHEEERYVHLEIETRANIGFIRLREGSGWTIDEQLLTEIALVHERFEYDENIHGVIWSTHPSGGALGALDKTKLSVMDTEVRLRLYRYFASVTRAIYAFSKPELFLGYGPVSGAGAVLMMACDWRFLSSEVRGVSFVDVMPGLQLTNAMAQTIASGIGLENFKSLIRSGWAPPHDSLKRLGLANDIFQTDVLAEKGEIFMRRLIQNPLDLMRSRKLSLRRVGLNFFDKDRSLSDAALRKLHAESRRLSNSEKKFFAA</sequence>
<name>I4B381_TURPD</name>
<evidence type="ECO:0000313" key="1">
    <source>
        <dbReference type="EMBL" id="AFM11738.1"/>
    </source>
</evidence>